<protein>
    <submittedName>
        <fullName evidence="10">Glycosyltransferase family 39 protein</fullName>
    </submittedName>
</protein>
<accession>A0ABP8IP26</accession>
<comment type="subcellular location">
    <subcellularLocation>
        <location evidence="1">Cell membrane</location>
        <topology evidence="1">Multi-pass membrane protein</topology>
    </subcellularLocation>
</comment>
<sequence length="527" mass="60167">MRNHGSTFPVMKRLLPLLFALLKFVSGYLLYNSIYELQRDEYLYLNQGRHLAWGYLEVPPLIAFQGWVSMALGGSFFWVKFWPFLWGAATVYLVMRLAQRLGGGWFAQVLAGVCYLGTAFARLNLLFQPNSFEVFGFVFCLYWLVCYFQQEKPRYLYLLGLGLGLSLLNKYTTLFFIAALGGALLLTPWRRLLLHKHFWGAAGLALLLWLPNLVWQISHGIPFLHHMQLLHDTQLVHVEAADFWKPQLLMCLPALPVWAAGLLALLVSTAFRPYRAVGLVSVLGVGLLALLHGKDYYALGYYPVLFAFGARWWEARMQRWGSLGGIRLQWPVQAVLLALPLLLTAAMAPFIYPLRAPGEMAELAPRYQHLGLYRWEDGQNHALPQDYADMLGWQELADQTWAAYQSLPPALRPHTLIHCANYGQASAINYYNRNLGLPPAHSMNGSYLFWYPRQLAQVQALIIVDDEPDDELAPHFGSYRRFGQLGNPYAREQGTAITVGLQPDSSIVQLLRREWQQQLGEWEKSRF</sequence>
<evidence type="ECO:0000256" key="1">
    <source>
        <dbReference type="ARBA" id="ARBA00004651"/>
    </source>
</evidence>
<dbReference type="Pfam" id="PF13231">
    <property type="entry name" value="PMT_2"/>
    <property type="match status" value="1"/>
</dbReference>
<evidence type="ECO:0000256" key="8">
    <source>
        <dbReference type="SAM" id="Phobius"/>
    </source>
</evidence>
<feature type="transmembrane region" description="Helical" evidence="8">
    <location>
        <begin position="81"/>
        <end position="99"/>
    </location>
</feature>
<evidence type="ECO:0000256" key="7">
    <source>
        <dbReference type="ARBA" id="ARBA00023136"/>
    </source>
</evidence>
<keyword evidence="4" id="KW-0808">Transferase</keyword>
<evidence type="ECO:0000313" key="11">
    <source>
        <dbReference type="Proteomes" id="UP001501153"/>
    </source>
</evidence>
<feature type="transmembrane region" description="Helical" evidence="8">
    <location>
        <begin position="334"/>
        <end position="352"/>
    </location>
</feature>
<name>A0ABP8IP26_9BACT</name>
<evidence type="ECO:0000256" key="6">
    <source>
        <dbReference type="ARBA" id="ARBA00022989"/>
    </source>
</evidence>
<feature type="transmembrane region" description="Helical" evidence="8">
    <location>
        <begin position="198"/>
        <end position="217"/>
    </location>
</feature>
<keyword evidence="5 8" id="KW-0812">Transmembrane</keyword>
<feature type="domain" description="Glycosyltransferase RgtA/B/C/D-like" evidence="9">
    <location>
        <begin position="58"/>
        <end position="215"/>
    </location>
</feature>
<keyword evidence="6 8" id="KW-1133">Transmembrane helix</keyword>
<keyword evidence="3" id="KW-0328">Glycosyltransferase</keyword>
<dbReference type="Proteomes" id="UP001501153">
    <property type="component" value="Unassembled WGS sequence"/>
</dbReference>
<dbReference type="InterPro" id="IPR038731">
    <property type="entry name" value="RgtA/B/C-like"/>
</dbReference>
<dbReference type="EMBL" id="BAABGZ010000072">
    <property type="protein sequence ID" value="GAA4364861.1"/>
    <property type="molecule type" value="Genomic_DNA"/>
</dbReference>
<comment type="caution">
    <text evidence="10">The sequence shown here is derived from an EMBL/GenBank/DDBJ whole genome shotgun (WGS) entry which is preliminary data.</text>
</comment>
<dbReference type="InterPro" id="IPR050297">
    <property type="entry name" value="LipidA_mod_glycosyltrf_83"/>
</dbReference>
<feature type="transmembrane region" description="Helical" evidence="8">
    <location>
        <begin position="274"/>
        <end position="290"/>
    </location>
</feature>
<proteinExistence type="predicted"/>
<evidence type="ECO:0000256" key="2">
    <source>
        <dbReference type="ARBA" id="ARBA00022475"/>
    </source>
</evidence>
<evidence type="ECO:0000259" key="9">
    <source>
        <dbReference type="Pfam" id="PF13231"/>
    </source>
</evidence>
<keyword evidence="7 8" id="KW-0472">Membrane</keyword>
<evidence type="ECO:0000256" key="3">
    <source>
        <dbReference type="ARBA" id="ARBA00022676"/>
    </source>
</evidence>
<feature type="transmembrane region" description="Helical" evidence="8">
    <location>
        <begin position="132"/>
        <end position="150"/>
    </location>
</feature>
<feature type="transmembrane region" description="Helical" evidence="8">
    <location>
        <begin position="296"/>
        <end position="313"/>
    </location>
</feature>
<evidence type="ECO:0000256" key="4">
    <source>
        <dbReference type="ARBA" id="ARBA00022679"/>
    </source>
</evidence>
<reference evidence="11" key="1">
    <citation type="journal article" date="2019" name="Int. J. Syst. Evol. Microbiol.">
        <title>The Global Catalogue of Microorganisms (GCM) 10K type strain sequencing project: providing services to taxonomists for standard genome sequencing and annotation.</title>
        <authorList>
            <consortium name="The Broad Institute Genomics Platform"/>
            <consortium name="The Broad Institute Genome Sequencing Center for Infectious Disease"/>
            <person name="Wu L."/>
            <person name="Ma J."/>
        </authorList>
    </citation>
    <scope>NUCLEOTIDE SEQUENCE [LARGE SCALE GENOMIC DNA]</scope>
    <source>
        <strain evidence="11">JCM 17923</strain>
    </source>
</reference>
<feature type="transmembrane region" description="Helical" evidence="8">
    <location>
        <begin position="247"/>
        <end position="267"/>
    </location>
</feature>
<gene>
    <name evidence="10" type="ORF">GCM10023185_34710</name>
</gene>
<feature type="transmembrane region" description="Helical" evidence="8">
    <location>
        <begin position="156"/>
        <end position="186"/>
    </location>
</feature>
<evidence type="ECO:0000313" key="10">
    <source>
        <dbReference type="EMBL" id="GAA4364861.1"/>
    </source>
</evidence>
<dbReference type="PANTHER" id="PTHR33908">
    <property type="entry name" value="MANNOSYLTRANSFERASE YKCB-RELATED"/>
    <property type="match status" value="1"/>
</dbReference>
<organism evidence="10 11">
    <name type="scientific">Hymenobacter saemangeumensis</name>
    <dbReference type="NCBI Taxonomy" id="1084522"/>
    <lineage>
        <taxon>Bacteria</taxon>
        <taxon>Pseudomonadati</taxon>
        <taxon>Bacteroidota</taxon>
        <taxon>Cytophagia</taxon>
        <taxon>Cytophagales</taxon>
        <taxon>Hymenobacteraceae</taxon>
        <taxon>Hymenobacter</taxon>
    </lineage>
</organism>
<keyword evidence="2" id="KW-1003">Cell membrane</keyword>
<feature type="transmembrane region" description="Helical" evidence="8">
    <location>
        <begin position="105"/>
        <end position="125"/>
    </location>
</feature>
<evidence type="ECO:0000256" key="5">
    <source>
        <dbReference type="ARBA" id="ARBA00022692"/>
    </source>
</evidence>
<dbReference type="PANTHER" id="PTHR33908:SF11">
    <property type="entry name" value="MEMBRANE PROTEIN"/>
    <property type="match status" value="1"/>
</dbReference>
<keyword evidence="11" id="KW-1185">Reference proteome</keyword>